<protein>
    <recommendedName>
        <fullName evidence="6">RPA43 OB domain-containing protein</fullName>
    </recommendedName>
</protein>
<feature type="compositionally biased region" description="Basic and acidic residues" evidence="5">
    <location>
        <begin position="198"/>
        <end position="216"/>
    </location>
</feature>
<dbReference type="CDD" id="cd04328">
    <property type="entry name" value="RNAP_I_Rpa43_N"/>
    <property type="match status" value="1"/>
</dbReference>
<evidence type="ECO:0000256" key="3">
    <source>
        <dbReference type="ARBA" id="ARBA00023163"/>
    </source>
</evidence>
<dbReference type="InterPro" id="IPR041178">
    <property type="entry name" value="RPA43_OB"/>
</dbReference>
<dbReference type="PANTHER" id="PTHR12709:SF5">
    <property type="entry name" value="DNA-DIRECTED RNA POLYMERASE I SUBUNIT RPA43"/>
    <property type="match status" value="1"/>
</dbReference>
<feature type="region of interest" description="Disordered" evidence="5">
    <location>
        <begin position="186"/>
        <end position="216"/>
    </location>
</feature>
<dbReference type="Pfam" id="PF17875">
    <property type="entry name" value="RPA43_OB"/>
    <property type="match status" value="1"/>
</dbReference>
<dbReference type="STRING" id="765440.A0A0C3BAI3"/>
<evidence type="ECO:0000256" key="4">
    <source>
        <dbReference type="ARBA" id="ARBA00023242"/>
    </source>
</evidence>
<feature type="region of interest" description="Disordered" evidence="5">
    <location>
        <begin position="320"/>
        <end position="369"/>
    </location>
</feature>
<evidence type="ECO:0000313" key="7">
    <source>
        <dbReference type="EMBL" id="KIM83303.1"/>
    </source>
</evidence>
<dbReference type="EMBL" id="KN832991">
    <property type="protein sequence ID" value="KIM83303.1"/>
    <property type="molecule type" value="Genomic_DNA"/>
</dbReference>
<dbReference type="OrthoDB" id="10250504at2759"/>
<feature type="compositionally biased region" description="Basic residues" evidence="5">
    <location>
        <begin position="31"/>
        <end position="41"/>
    </location>
</feature>
<reference evidence="8" key="2">
    <citation type="submission" date="2015-01" db="EMBL/GenBank/DDBJ databases">
        <title>Evolutionary Origins and Diversification of the Mycorrhizal Mutualists.</title>
        <authorList>
            <consortium name="DOE Joint Genome Institute"/>
            <consortium name="Mycorrhizal Genomics Consortium"/>
            <person name="Kohler A."/>
            <person name="Kuo A."/>
            <person name="Nagy L.G."/>
            <person name="Floudas D."/>
            <person name="Copeland A."/>
            <person name="Barry K.W."/>
            <person name="Cichocki N."/>
            <person name="Veneault-Fourrey C."/>
            <person name="LaButti K."/>
            <person name="Lindquist E.A."/>
            <person name="Lipzen A."/>
            <person name="Lundell T."/>
            <person name="Morin E."/>
            <person name="Murat C."/>
            <person name="Riley R."/>
            <person name="Ohm R."/>
            <person name="Sun H."/>
            <person name="Tunlid A."/>
            <person name="Henrissat B."/>
            <person name="Grigoriev I.V."/>
            <person name="Hibbett D.S."/>
            <person name="Martin F."/>
        </authorList>
    </citation>
    <scope>NUCLEOTIDE SEQUENCE [LARGE SCALE GENOMIC DNA]</scope>
    <source>
        <strain evidence="8">F 1598</strain>
    </source>
</reference>
<comment type="subcellular location">
    <subcellularLocation>
        <location evidence="1">Nucleus</location>
    </subcellularLocation>
</comment>
<feature type="compositionally biased region" description="Polar residues" evidence="5">
    <location>
        <begin position="1"/>
        <end position="10"/>
    </location>
</feature>
<dbReference type="GO" id="GO:0006352">
    <property type="term" value="P:DNA-templated transcription initiation"/>
    <property type="evidence" value="ECO:0007669"/>
    <property type="project" value="InterPro"/>
</dbReference>
<evidence type="ECO:0000256" key="5">
    <source>
        <dbReference type="SAM" id="MobiDB-lite"/>
    </source>
</evidence>
<keyword evidence="4" id="KW-0539">Nucleus</keyword>
<sequence length="369" mass="40386">MPSMSQLTETLTKKRKHLTHLSLEPSASLSKKSKHDKNKVKKKDDKGKSKASGGGSEFRLVNASLVVSIPPVFASNPRAGVEEMLDSMVMRYIPAFEGVVLAHSNLHFLDRRATIKADCPFAVCNVGFDATVWSPHIGMKLVGQVKLCSPDHVALLIHRTFNVSIPRHHIPTEHWEFEYGAAENDPEFGPGVGGGSEDGEHSEGGSAREEAEEGGKWVHSITGAKLGGLDGFLEFTVIGFTIANEMLSLRGSIQPDPFSPAHIPQMTMKAMSEPASESSTAVVRDTILPIEEEEGGEDEEIDMFERLGRMGDEAVALEAKRRAEEEAAEAVKAKEEKKKKRKRKDGGNEGKDVESKSKSKGERHKRNKP</sequence>
<dbReference type="Gene3D" id="3.30.1490.120">
    <property type="entry name" value="RNA polymerase Rpb7-like, N-terminal domain"/>
    <property type="match status" value="1"/>
</dbReference>
<dbReference type="GO" id="GO:0005736">
    <property type="term" value="C:RNA polymerase I complex"/>
    <property type="evidence" value="ECO:0007669"/>
    <property type="project" value="TreeGrafter"/>
</dbReference>
<feature type="domain" description="RPA43 OB" evidence="6">
    <location>
        <begin position="135"/>
        <end position="253"/>
    </location>
</feature>
<evidence type="ECO:0000256" key="1">
    <source>
        <dbReference type="ARBA" id="ARBA00004123"/>
    </source>
</evidence>
<evidence type="ECO:0000313" key="8">
    <source>
        <dbReference type="Proteomes" id="UP000054166"/>
    </source>
</evidence>
<dbReference type="AlphaFoldDB" id="A0A0C3BAI3"/>
<dbReference type="InterPro" id="IPR041901">
    <property type="entry name" value="RNAP_I_Rpa43_N"/>
</dbReference>
<keyword evidence="8" id="KW-1185">Reference proteome</keyword>
<dbReference type="HOGENOM" id="CLU_052539_0_0_1"/>
<feature type="compositionally biased region" description="Basic and acidic residues" evidence="5">
    <location>
        <begin position="345"/>
        <end position="360"/>
    </location>
</feature>
<reference evidence="7 8" key="1">
    <citation type="submission" date="2014-04" db="EMBL/GenBank/DDBJ databases">
        <authorList>
            <consortium name="DOE Joint Genome Institute"/>
            <person name="Kuo A."/>
            <person name="Tarkka M."/>
            <person name="Buscot F."/>
            <person name="Kohler A."/>
            <person name="Nagy L.G."/>
            <person name="Floudas D."/>
            <person name="Copeland A."/>
            <person name="Barry K.W."/>
            <person name="Cichocki N."/>
            <person name="Veneault-Fourrey C."/>
            <person name="LaButti K."/>
            <person name="Lindquist E.A."/>
            <person name="Lipzen A."/>
            <person name="Lundell T."/>
            <person name="Morin E."/>
            <person name="Murat C."/>
            <person name="Sun H."/>
            <person name="Tunlid A."/>
            <person name="Henrissat B."/>
            <person name="Grigoriev I.V."/>
            <person name="Hibbett D.S."/>
            <person name="Martin F."/>
            <person name="Nordberg H.P."/>
            <person name="Cantor M.N."/>
            <person name="Hua S.X."/>
        </authorList>
    </citation>
    <scope>NUCLEOTIDE SEQUENCE [LARGE SCALE GENOMIC DNA]</scope>
    <source>
        <strain evidence="7 8">F 1598</strain>
    </source>
</reference>
<organism evidence="7 8">
    <name type="scientific">Piloderma croceum (strain F 1598)</name>
    <dbReference type="NCBI Taxonomy" id="765440"/>
    <lineage>
        <taxon>Eukaryota</taxon>
        <taxon>Fungi</taxon>
        <taxon>Dikarya</taxon>
        <taxon>Basidiomycota</taxon>
        <taxon>Agaricomycotina</taxon>
        <taxon>Agaricomycetes</taxon>
        <taxon>Agaricomycetidae</taxon>
        <taxon>Atheliales</taxon>
        <taxon>Atheliaceae</taxon>
        <taxon>Piloderma</taxon>
    </lineage>
</organism>
<dbReference type="InterPro" id="IPR045113">
    <property type="entry name" value="Rpb7-like"/>
</dbReference>
<evidence type="ECO:0000256" key="2">
    <source>
        <dbReference type="ARBA" id="ARBA00022478"/>
    </source>
</evidence>
<dbReference type="InParanoid" id="A0A0C3BAI3"/>
<dbReference type="InterPro" id="IPR036898">
    <property type="entry name" value="RNA_pol_Rpb7-like_N_sf"/>
</dbReference>
<name>A0A0C3BAI3_PILCF</name>
<accession>A0A0C3BAI3</accession>
<feature type="region of interest" description="Disordered" evidence="5">
    <location>
        <begin position="1"/>
        <end position="54"/>
    </location>
</feature>
<keyword evidence="3" id="KW-0804">Transcription</keyword>
<dbReference type="Gene3D" id="2.40.50.1060">
    <property type="match status" value="1"/>
</dbReference>
<keyword evidence="2" id="KW-0240">DNA-directed RNA polymerase</keyword>
<evidence type="ECO:0000259" key="6">
    <source>
        <dbReference type="Pfam" id="PF17875"/>
    </source>
</evidence>
<proteinExistence type="predicted"/>
<feature type="compositionally biased region" description="Basic and acidic residues" evidence="5">
    <location>
        <begin position="320"/>
        <end position="336"/>
    </location>
</feature>
<dbReference type="Proteomes" id="UP000054166">
    <property type="component" value="Unassembled WGS sequence"/>
</dbReference>
<dbReference type="PANTHER" id="PTHR12709">
    <property type="entry name" value="DNA-DIRECTED RNA POLYMERASE II, III"/>
    <property type="match status" value="1"/>
</dbReference>
<gene>
    <name evidence="7" type="ORF">PILCRDRAFT_819550</name>
</gene>
<dbReference type="GO" id="GO:0006362">
    <property type="term" value="P:transcription elongation by RNA polymerase I"/>
    <property type="evidence" value="ECO:0007669"/>
    <property type="project" value="TreeGrafter"/>
</dbReference>